<protein>
    <submittedName>
        <fullName evidence="2">Uncharacterized protein</fullName>
    </submittedName>
</protein>
<keyword evidence="1" id="KW-0812">Transmembrane</keyword>
<keyword evidence="1" id="KW-1133">Transmembrane helix</keyword>
<reference evidence="2" key="1">
    <citation type="submission" date="2020-01" db="EMBL/GenBank/DDBJ databases">
        <authorList>
            <person name="Meier V. D."/>
            <person name="Meier V D."/>
        </authorList>
    </citation>
    <scope>NUCLEOTIDE SEQUENCE</scope>
    <source>
        <strain evidence="2">HLG_WM_MAG_01</strain>
    </source>
</reference>
<accession>A0A6S6U186</accession>
<dbReference type="AlphaFoldDB" id="A0A6S6U186"/>
<name>A0A6S6U186_9BACT</name>
<proteinExistence type="predicted"/>
<feature type="transmembrane region" description="Helical" evidence="1">
    <location>
        <begin position="124"/>
        <end position="143"/>
    </location>
</feature>
<keyword evidence="1" id="KW-0472">Membrane</keyword>
<organism evidence="2">
    <name type="scientific">uncultured Sulfurovum sp</name>
    <dbReference type="NCBI Taxonomy" id="269237"/>
    <lineage>
        <taxon>Bacteria</taxon>
        <taxon>Pseudomonadati</taxon>
        <taxon>Campylobacterota</taxon>
        <taxon>Epsilonproteobacteria</taxon>
        <taxon>Campylobacterales</taxon>
        <taxon>Sulfurovaceae</taxon>
        <taxon>Sulfurovum</taxon>
        <taxon>environmental samples</taxon>
    </lineage>
</organism>
<evidence type="ECO:0000256" key="1">
    <source>
        <dbReference type="SAM" id="Phobius"/>
    </source>
</evidence>
<evidence type="ECO:0000313" key="2">
    <source>
        <dbReference type="EMBL" id="CAA6828335.1"/>
    </source>
</evidence>
<feature type="transmembrane region" description="Helical" evidence="1">
    <location>
        <begin position="67"/>
        <end position="87"/>
    </location>
</feature>
<dbReference type="EMBL" id="CACVAS010000170">
    <property type="protein sequence ID" value="CAA6828335.1"/>
    <property type="molecule type" value="Genomic_DNA"/>
</dbReference>
<feature type="transmembrane region" description="Helical" evidence="1">
    <location>
        <begin position="27"/>
        <end position="55"/>
    </location>
</feature>
<sequence>MKNDNEELSPQQKRMIDIAMNGRKEPLFITIATLIWSWKDWSLLLVGVLIVIFAYHNNTLLNDSTGLFARSGSIMVLLAVIVEYKLFKVKEKQREIFEMNIISRVINNEKEVFGYPVESPNQRIIKVLAHTLVIIGTFVWGFGDLIV</sequence>
<gene>
    <name evidence="2" type="ORF">HELGO_WM1953</name>
</gene>